<gene>
    <name evidence="9" type="primary">rfbB</name>
    <name evidence="9" type="ORF">KY084_05270</name>
</gene>
<dbReference type="InterPro" id="IPR016040">
    <property type="entry name" value="NAD(P)-bd_dom"/>
</dbReference>
<sequence>MRILVTGGAGFIGSALVRHLVAHGHEVCNLDALTYAGTLTSLAPVADNPRYRFVRANICDGEAVRAALQDFRPDVITHLAAESHVDRSLDGPGAFIQTNLVGTYTMLAEALDYWRTLDARAHAAFRFHHISTDEVFGSLGPEGYFTETTPYDPRSPYSASKAGSDHLVSAWHHSYGLPVLITNCSNNYGPCQFPEKMIPLMIVKALAGELLPVYGGGENVRDWLYVEDHVRALVRVFEAGVPGRRYAVGGGAQRRNIDVVRGLCAILDRLHPRADGRDHARAITFVEDRPGHDLRYAIDARRIQGELGWTPREVFETGLEKTVRWYLDNEAWWRPLLERGADRRRGLA</sequence>
<evidence type="ECO:0000259" key="8">
    <source>
        <dbReference type="Pfam" id="PF16363"/>
    </source>
</evidence>
<dbReference type="CDD" id="cd05246">
    <property type="entry name" value="dTDP_GD_SDR_e"/>
    <property type="match status" value="1"/>
</dbReference>
<keyword evidence="5" id="KW-0520">NAD</keyword>
<evidence type="ECO:0000256" key="1">
    <source>
        <dbReference type="ARBA" id="ARBA00001539"/>
    </source>
</evidence>
<evidence type="ECO:0000256" key="5">
    <source>
        <dbReference type="ARBA" id="ARBA00023027"/>
    </source>
</evidence>
<comment type="similarity">
    <text evidence="3 7">Belongs to the NAD(P)-dependent epimerase/dehydratase family. dTDP-glucose dehydratase subfamily.</text>
</comment>
<dbReference type="EC" id="4.2.1.46" evidence="4 7"/>
<evidence type="ECO:0000256" key="4">
    <source>
        <dbReference type="ARBA" id="ARBA00011990"/>
    </source>
</evidence>
<evidence type="ECO:0000256" key="2">
    <source>
        <dbReference type="ARBA" id="ARBA00001911"/>
    </source>
</evidence>
<dbReference type="GO" id="GO:0008460">
    <property type="term" value="F:dTDP-glucose 4,6-dehydratase activity"/>
    <property type="evidence" value="ECO:0007669"/>
    <property type="project" value="UniProtKB-EC"/>
</dbReference>
<accession>A0ABS6XJB6</accession>
<dbReference type="Pfam" id="PF16363">
    <property type="entry name" value="GDP_Man_Dehyd"/>
    <property type="match status" value="1"/>
</dbReference>
<protein>
    <recommendedName>
        <fullName evidence="4 7">dTDP-glucose 4,6-dehydratase</fullName>
        <ecNumber evidence="4 7">4.2.1.46</ecNumber>
    </recommendedName>
</protein>
<comment type="caution">
    <text evidence="9">The sequence shown here is derived from an EMBL/GenBank/DDBJ whole genome shotgun (WGS) entry which is preliminary data.</text>
</comment>
<dbReference type="NCBIfam" id="TIGR01181">
    <property type="entry name" value="dTDP_gluc_dehyt"/>
    <property type="match status" value="1"/>
</dbReference>
<name>A0ABS6XJB6_9SPHN</name>
<evidence type="ECO:0000256" key="3">
    <source>
        <dbReference type="ARBA" id="ARBA00008178"/>
    </source>
</evidence>
<keyword evidence="6 7" id="KW-0456">Lyase</keyword>
<evidence type="ECO:0000256" key="6">
    <source>
        <dbReference type="ARBA" id="ARBA00023239"/>
    </source>
</evidence>
<evidence type="ECO:0000313" key="9">
    <source>
        <dbReference type="EMBL" id="MBW4330281.1"/>
    </source>
</evidence>
<comment type="cofactor">
    <cofactor evidence="2 7">
        <name>NAD(+)</name>
        <dbReference type="ChEBI" id="CHEBI:57540"/>
    </cofactor>
</comment>
<keyword evidence="10" id="KW-1185">Reference proteome</keyword>
<evidence type="ECO:0000256" key="7">
    <source>
        <dbReference type="RuleBase" id="RU004473"/>
    </source>
</evidence>
<dbReference type="PANTHER" id="PTHR43000">
    <property type="entry name" value="DTDP-D-GLUCOSE 4,6-DEHYDRATASE-RELATED"/>
    <property type="match status" value="1"/>
</dbReference>
<dbReference type="InterPro" id="IPR005888">
    <property type="entry name" value="dTDP_Gluc_deHydtase"/>
</dbReference>
<dbReference type="EMBL" id="JAHWZX010000003">
    <property type="protein sequence ID" value="MBW4330281.1"/>
    <property type="molecule type" value="Genomic_DNA"/>
</dbReference>
<organism evidence="9 10">
    <name type="scientific">Stakelama flava</name>
    <dbReference type="NCBI Taxonomy" id="2860338"/>
    <lineage>
        <taxon>Bacteria</taxon>
        <taxon>Pseudomonadati</taxon>
        <taxon>Pseudomonadota</taxon>
        <taxon>Alphaproteobacteria</taxon>
        <taxon>Sphingomonadales</taxon>
        <taxon>Sphingomonadaceae</taxon>
        <taxon>Stakelama</taxon>
    </lineage>
</organism>
<dbReference type="RefSeq" id="WP_219237374.1">
    <property type="nucleotide sequence ID" value="NZ_JAHWZX010000003.1"/>
</dbReference>
<reference evidence="9 10" key="1">
    <citation type="submission" date="2021-07" db="EMBL/GenBank/DDBJ databases">
        <title>Stakelama flava sp. nov., a novel endophytic bacterium isolated from branch of Kandelia candel.</title>
        <authorList>
            <person name="Tuo L."/>
        </authorList>
    </citation>
    <scope>NUCLEOTIDE SEQUENCE [LARGE SCALE GENOMIC DNA]</scope>
    <source>
        <strain evidence="9 10">CBK3Z-3</strain>
    </source>
</reference>
<feature type="domain" description="NAD(P)-binding" evidence="8">
    <location>
        <begin position="4"/>
        <end position="322"/>
    </location>
</feature>
<comment type="catalytic activity">
    <reaction evidence="1 7">
        <text>dTDP-alpha-D-glucose = dTDP-4-dehydro-6-deoxy-alpha-D-glucose + H2O</text>
        <dbReference type="Rhea" id="RHEA:17221"/>
        <dbReference type="ChEBI" id="CHEBI:15377"/>
        <dbReference type="ChEBI" id="CHEBI:57477"/>
        <dbReference type="ChEBI" id="CHEBI:57649"/>
        <dbReference type="EC" id="4.2.1.46"/>
    </reaction>
</comment>
<proteinExistence type="inferred from homology"/>
<dbReference type="Proteomes" id="UP001197214">
    <property type="component" value="Unassembled WGS sequence"/>
</dbReference>
<evidence type="ECO:0000313" key="10">
    <source>
        <dbReference type="Proteomes" id="UP001197214"/>
    </source>
</evidence>